<dbReference type="EMBL" id="QGKW02000276">
    <property type="protein sequence ID" value="KAF2609255.1"/>
    <property type="molecule type" value="Genomic_DNA"/>
</dbReference>
<organism evidence="1 2">
    <name type="scientific">Brassica cretica</name>
    <name type="common">Mustard</name>
    <dbReference type="NCBI Taxonomy" id="69181"/>
    <lineage>
        <taxon>Eukaryota</taxon>
        <taxon>Viridiplantae</taxon>
        <taxon>Streptophyta</taxon>
        <taxon>Embryophyta</taxon>
        <taxon>Tracheophyta</taxon>
        <taxon>Spermatophyta</taxon>
        <taxon>Magnoliopsida</taxon>
        <taxon>eudicotyledons</taxon>
        <taxon>Gunneridae</taxon>
        <taxon>Pentapetalae</taxon>
        <taxon>rosids</taxon>
        <taxon>malvids</taxon>
        <taxon>Brassicales</taxon>
        <taxon>Brassicaceae</taxon>
        <taxon>Brassiceae</taxon>
        <taxon>Brassica</taxon>
    </lineage>
</organism>
<name>A0A8S9LPR3_BRACR</name>
<evidence type="ECO:0000313" key="1">
    <source>
        <dbReference type="EMBL" id="KAF2609255.1"/>
    </source>
</evidence>
<accession>A0A8S9LPR3</accession>
<protein>
    <submittedName>
        <fullName evidence="1">Uncharacterized protein</fullName>
    </submittedName>
</protein>
<reference evidence="1" key="1">
    <citation type="submission" date="2019-12" db="EMBL/GenBank/DDBJ databases">
        <title>Genome sequencing and annotation of Brassica cretica.</title>
        <authorList>
            <person name="Studholme D.J."/>
            <person name="Sarris P.F."/>
        </authorList>
    </citation>
    <scope>NUCLEOTIDE SEQUENCE</scope>
    <source>
        <strain evidence="1">PFS-001/15</strain>
        <tissue evidence="1">Leaf</tissue>
    </source>
</reference>
<sequence>MMMRMGHFGGDMNDFQEFEHVVRPMMESEYPLMEVEEVVAGDDEVGTSSFRGVSHPPESDDMDLITTVYVPTIGDNKDFSLRPSCRTCNISVWIIKFITSSQNC</sequence>
<comment type="caution">
    <text evidence="1">The sequence shown here is derived from an EMBL/GenBank/DDBJ whole genome shotgun (WGS) entry which is preliminary data.</text>
</comment>
<gene>
    <name evidence="1" type="ORF">F2Q68_00045812</name>
</gene>
<dbReference type="Proteomes" id="UP000712281">
    <property type="component" value="Unassembled WGS sequence"/>
</dbReference>
<dbReference type="AlphaFoldDB" id="A0A8S9LPR3"/>
<proteinExistence type="predicted"/>
<evidence type="ECO:0000313" key="2">
    <source>
        <dbReference type="Proteomes" id="UP000712281"/>
    </source>
</evidence>